<dbReference type="AlphaFoldDB" id="A0A2V3ISI0"/>
<evidence type="ECO:0000256" key="3">
    <source>
        <dbReference type="ARBA" id="ARBA00022448"/>
    </source>
</evidence>
<dbReference type="OrthoDB" id="4432at2759"/>
<reference evidence="10 11" key="1">
    <citation type="journal article" date="2018" name="Mol. Biol. Evol.">
        <title>Analysis of the draft genome of the red seaweed Gracilariopsis chorda provides insights into genome size evolution in Rhodophyta.</title>
        <authorList>
            <person name="Lee J."/>
            <person name="Yang E.C."/>
            <person name="Graf L."/>
            <person name="Yang J.H."/>
            <person name="Qiu H."/>
            <person name="Zel Zion U."/>
            <person name="Chan C.X."/>
            <person name="Stephens T.G."/>
            <person name="Weber A.P.M."/>
            <person name="Boo G.H."/>
            <person name="Boo S.M."/>
            <person name="Kim K.M."/>
            <person name="Shin Y."/>
            <person name="Jung M."/>
            <person name="Lee S.J."/>
            <person name="Yim H.S."/>
            <person name="Lee J.H."/>
            <person name="Bhattacharya D."/>
            <person name="Yoon H.S."/>
        </authorList>
    </citation>
    <scope>NUCLEOTIDE SEQUENCE [LARGE SCALE GENOMIC DNA]</scope>
    <source>
        <strain evidence="10 11">SKKU-2015</strain>
        <tissue evidence="10">Whole body</tissue>
    </source>
</reference>
<comment type="subcellular location">
    <subcellularLocation>
        <location evidence="1">Membrane</location>
        <topology evidence="1">Multi-pass membrane protein</topology>
    </subcellularLocation>
</comment>
<proteinExistence type="inferred from homology"/>
<feature type="repeat" description="Solcar" evidence="8">
    <location>
        <begin position="694"/>
        <end position="781"/>
    </location>
</feature>
<evidence type="ECO:0000256" key="8">
    <source>
        <dbReference type="PROSITE-ProRule" id="PRU00282"/>
    </source>
</evidence>
<dbReference type="GO" id="GO:0016020">
    <property type="term" value="C:membrane"/>
    <property type="evidence" value="ECO:0007669"/>
    <property type="project" value="UniProtKB-SubCell"/>
</dbReference>
<keyword evidence="5" id="KW-0677">Repeat</keyword>
<comment type="similarity">
    <text evidence="2">Belongs to the mitochondrial carrier (TC 2.A.29) family.</text>
</comment>
<dbReference type="GO" id="GO:0006862">
    <property type="term" value="P:nucleotide transport"/>
    <property type="evidence" value="ECO:0007669"/>
    <property type="project" value="InterPro"/>
</dbReference>
<feature type="repeat" description="Solcar" evidence="8">
    <location>
        <begin position="596"/>
        <end position="687"/>
    </location>
</feature>
<dbReference type="EMBL" id="NBIV01000102">
    <property type="protein sequence ID" value="PXF44060.1"/>
    <property type="molecule type" value="Genomic_DNA"/>
</dbReference>
<dbReference type="Gene3D" id="1.50.40.10">
    <property type="entry name" value="Mitochondrial carrier domain"/>
    <property type="match status" value="2"/>
</dbReference>
<dbReference type="InterPro" id="IPR018108">
    <property type="entry name" value="MCP_transmembrane"/>
</dbReference>
<keyword evidence="3" id="KW-0813">Transport</keyword>
<organism evidence="10 11">
    <name type="scientific">Gracilariopsis chorda</name>
    <dbReference type="NCBI Taxonomy" id="448386"/>
    <lineage>
        <taxon>Eukaryota</taxon>
        <taxon>Rhodophyta</taxon>
        <taxon>Florideophyceae</taxon>
        <taxon>Rhodymeniophycidae</taxon>
        <taxon>Gracilariales</taxon>
        <taxon>Gracilariaceae</taxon>
        <taxon>Gracilariopsis</taxon>
    </lineage>
</organism>
<name>A0A2V3ISI0_9FLOR</name>
<dbReference type="Proteomes" id="UP000247409">
    <property type="component" value="Unassembled WGS sequence"/>
</dbReference>
<evidence type="ECO:0000256" key="5">
    <source>
        <dbReference type="ARBA" id="ARBA00022737"/>
    </source>
</evidence>
<feature type="compositionally biased region" description="Low complexity" evidence="9">
    <location>
        <begin position="1"/>
        <end position="14"/>
    </location>
</feature>
<dbReference type="PROSITE" id="PS50920">
    <property type="entry name" value="SOLCAR"/>
    <property type="match status" value="3"/>
</dbReference>
<evidence type="ECO:0000256" key="9">
    <source>
        <dbReference type="SAM" id="MobiDB-lite"/>
    </source>
</evidence>
<protein>
    <submittedName>
        <fullName evidence="10">Mitochondrial nicotinamide adenine dinucleotide transporter 2</fullName>
    </submittedName>
</protein>
<dbReference type="InterPro" id="IPR044712">
    <property type="entry name" value="SLC25A32-like"/>
</dbReference>
<keyword evidence="11" id="KW-1185">Reference proteome</keyword>
<dbReference type="InterPro" id="IPR023395">
    <property type="entry name" value="MCP_dom_sf"/>
</dbReference>
<dbReference type="Pfam" id="PF00153">
    <property type="entry name" value="Mito_carr"/>
    <property type="match status" value="3"/>
</dbReference>
<evidence type="ECO:0000256" key="1">
    <source>
        <dbReference type="ARBA" id="ARBA00004141"/>
    </source>
</evidence>
<evidence type="ECO:0000256" key="7">
    <source>
        <dbReference type="ARBA" id="ARBA00023136"/>
    </source>
</evidence>
<evidence type="ECO:0000256" key="4">
    <source>
        <dbReference type="ARBA" id="ARBA00022692"/>
    </source>
</evidence>
<evidence type="ECO:0000313" key="11">
    <source>
        <dbReference type="Proteomes" id="UP000247409"/>
    </source>
</evidence>
<accession>A0A2V3ISI0</accession>
<gene>
    <name evidence="10" type="ORF">BWQ96_06141</name>
</gene>
<comment type="caution">
    <text evidence="10">The sequence shown here is derived from an EMBL/GenBank/DDBJ whole genome shotgun (WGS) entry which is preliminary data.</text>
</comment>
<keyword evidence="7 8" id="KW-0472">Membrane</keyword>
<sequence>MPCRKTTSFPLSLALPPPPSRPTTTKTTYVPAVVLLPLPPTAHKSALFSFPTTEPCIAALERPFPCFTHLADATPHGPKSLLYVPVCLHDHFVFGVVVGCPVPPPDGVHPDLWKPLVTRFVLDAGRKCCLMFSYFAEGSIVVLVDCFDEVGDHFSEITFFEPTPVVGVFPRGIRGRMHVFEKRDCPKCTTACVSCACPVKDRVEAIVNLRKKRAVEPPNALAHTGSSYRDDNVTIQTYPYWAQILDEYKFSRLGSYCVQIRYAPSQGSMCSKCTTRLHTTPYRTFVTAEARTTVDKMLRGALLEKGVSALKPFASDGAWDSTHTVCVTANNKVLSGTNALAAVGFNGLHKLPGFQEDYLLVAPSNVVSGAHARAELARAEAEQHAARQRAGSSVIPPFESSMGGFAQLLAGDGSGFAPLLPDMHSLRTEQDEVESGAMFNCIPNSEVTVMRSSDAGGEGCCDDGDEVQCASSSSAAVSSPVLDMDQASSPSAIDPRVAAFSGATSGAVAAVCTHPLDVVRTKLAVQRQYRGDHSPYYKGTFGTLRRVFSEEGVRGLFRGITPAVVSHAPAAAIFFSTYSFLKARVPDSMLAPALPRDVSASSWAAGGGWITTCVLLNPLFVLKTKQQTQLVRANRHAPLKYTGLLSSFRVVVSEQGFRGLYVGTVAAMAGFPGAMIQMPLYEYLKTGGGRDNNPSHARVAISSACSASTVGIVMYPVEVVRLRLQAQHSTSHYYAGIFDAFKKIFMAEGIAAFYRGLGTGLIRTVPQSAIGLSCYETVLRISGAFVDTWAEQTSAV</sequence>
<evidence type="ECO:0000256" key="2">
    <source>
        <dbReference type="ARBA" id="ARBA00006375"/>
    </source>
</evidence>
<dbReference type="GO" id="GO:0055085">
    <property type="term" value="P:transmembrane transport"/>
    <property type="evidence" value="ECO:0007669"/>
    <property type="project" value="InterPro"/>
</dbReference>
<keyword evidence="4 8" id="KW-0812">Transmembrane</keyword>
<feature type="region of interest" description="Disordered" evidence="9">
    <location>
        <begin position="1"/>
        <end position="24"/>
    </location>
</feature>
<dbReference type="SUPFAM" id="SSF103506">
    <property type="entry name" value="Mitochondrial carrier"/>
    <property type="match status" value="1"/>
</dbReference>
<evidence type="ECO:0000256" key="6">
    <source>
        <dbReference type="ARBA" id="ARBA00022989"/>
    </source>
</evidence>
<dbReference type="PANTHER" id="PTHR45683">
    <property type="entry name" value="MITOCHONDRIAL NICOTINAMIDE ADENINE DINUCLEOTIDE TRANSPORTER 1-RELATED-RELATED"/>
    <property type="match status" value="1"/>
</dbReference>
<keyword evidence="6" id="KW-1133">Transmembrane helix</keyword>
<feature type="repeat" description="Solcar" evidence="8">
    <location>
        <begin position="493"/>
        <end position="584"/>
    </location>
</feature>
<dbReference type="STRING" id="448386.A0A2V3ISI0"/>
<evidence type="ECO:0000313" key="10">
    <source>
        <dbReference type="EMBL" id="PXF44060.1"/>
    </source>
</evidence>